<reference evidence="3 4" key="1">
    <citation type="submission" date="2016-11" db="EMBL/GenBank/DDBJ databases">
        <authorList>
            <person name="Jaros S."/>
            <person name="Januszkiewicz K."/>
            <person name="Wedrychowicz H."/>
        </authorList>
    </citation>
    <scope>NUCLEOTIDE SEQUENCE [LARGE SCALE GENOMIC DNA]</scope>
    <source>
        <strain evidence="3 4">CGMCC 4.2025</strain>
    </source>
</reference>
<dbReference type="STRING" id="310782.SAMN05216499_109126"/>
<comment type="similarity">
    <text evidence="1">Belongs to the YciI family.</text>
</comment>
<accession>A0A1M7H0V6</accession>
<evidence type="ECO:0000259" key="2">
    <source>
        <dbReference type="Pfam" id="PF03795"/>
    </source>
</evidence>
<name>A0A1M7H0V6_9ACTN</name>
<evidence type="ECO:0000256" key="1">
    <source>
        <dbReference type="ARBA" id="ARBA00007689"/>
    </source>
</evidence>
<evidence type="ECO:0000313" key="4">
    <source>
        <dbReference type="Proteomes" id="UP000184111"/>
    </source>
</evidence>
<sequence>MARYLLLIHDNEADYEAADDAARRALDEAHAAFDREHKDAIVASEHLQQTSTATVVREDGAGGHLVTDGPYAETKEALGGYYVIDVSDLDAALAVAKRLPFFGGTGEAAVEVRPLH</sequence>
<dbReference type="Pfam" id="PF03795">
    <property type="entry name" value="YCII"/>
    <property type="match status" value="1"/>
</dbReference>
<proteinExistence type="inferred from homology"/>
<dbReference type="Proteomes" id="UP000184111">
    <property type="component" value="Unassembled WGS sequence"/>
</dbReference>
<dbReference type="PANTHER" id="PTHR35174">
    <property type="entry name" value="BLL7171 PROTEIN-RELATED"/>
    <property type="match status" value="1"/>
</dbReference>
<gene>
    <name evidence="3" type="ORF">SAMN05216499_109126</name>
</gene>
<dbReference type="RefSeq" id="WP_073498718.1">
    <property type="nucleotide sequence ID" value="NZ_FRBI01000009.1"/>
</dbReference>
<dbReference type="SUPFAM" id="SSF54909">
    <property type="entry name" value="Dimeric alpha+beta barrel"/>
    <property type="match status" value="1"/>
</dbReference>
<dbReference type="EMBL" id="FRBI01000009">
    <property type="protein sequence ID" value="SHM22140.1"/>
    <property type="molecule type" value="Genomic_DNA"/>
</dbReference>
<dbReference type="PANTHER" id="PTHR35174:SF3">
    <property type="entry name" value="BLL7171 PROTEIN"/>
    <property type="match status" value="1"/>
</dbReference>
<organism evidence="3 4">
    <name type="scientific">Actinacidiphila paucisporea</name>
    <dbReference type="NCBI Taxonomy" id="310782"/>
    <lineage>
        <taxon>Bacteria</taxon>
        <taxon>Bacillati</taxon>
        <taxon>Actinomycetota</taxon>
        <taxon>Actinomycetes</taxon>
        <taxon>Kitasatosporales</taxon>
        <taxon>Streptomycetaceae</taxon>
        <taxon>Actinacidiphila</taxon>
    </lineage>
</organism>
<dbReference type="Gene3D" id="3.30.70.1060">
    <property type="entry name" value="Dimeric alpha+beta barrel"/>
    <property type="match status" value="1"/>
</dbReference>
<dbReference type="OrthoDB" id="668782at2"/>
<dbReference type="InterPro" id="IPR005545">
    <property type="entry name" value="YCII"/>
</dbReference>
<dbReference type="AlphaFoldDB" id="A0A1M7H0V6"/>
<evidence type="ECO:0000313" key="3">
    <source>
        <dbReference type="EMBL" id="SHM22140.1"/>
    </source>
</evidence>
<protein>
    <submittedName>
        <fullName evidence="3">Uncharacterized conserved protein</fullName>
    </submittedName>
</protein>
<keyword evidence="4" id="KW-1185">Reference proteome</keyword>
<feature type="domain" description="YCII-related" evidence="2">
    <location>
        <begin position="3"/>
        <end position="114"/>
    </location>
</feature>
<dbReference type="InterPro" id="IPR011008">
    <property type="entry name" value="Dimeric_a/b-barrel"/>
</dbReference>